<dbReference type="GO" id="GO:0003860">
    <property type="term" value="F:3-hydroxyisobutyryl-CoA hydrolase activity"/>
    <property type="evidence" value="ECO:0007669"/>
    <property type="project" value="UniProtKB-EC"/>
</dbReference>
<dbReference type="NCBIfam" id="NF004127">
    <property type="entry name" value="PRK05617.1"/>
    <property type="match status" value="1"/>
</dbReference>
<evidence type="ECO:0000313" key="6">
    <source>
        <dbReference type="Proteomes" id="UP000244729"/>
    </source>
</evidence>
<dbReference type="PANTHER" id="PTHR43176">
    <property type="entry name" value="3-HYDROXYISOBUTYRYL-COA HYDROLASE-RELATED"/>
    <property type="match status" value="1"/>
</dbReference>
<dbReference type="InterPro" id="IPR045004">
    <property type="entry name" value="ECH_dom"/>
</dbReference>
<feature type="domain" description="Enoyl-CoA hydratase/isomerase" evidence="4">
    <location>
        <begin position="47"/>
        <end position="390"/>
    </location>
</feature>
<evidence type="ECO:0000256" key="1">
    <source>
        <dbReference type="ARBA" id="ARBA00001709"/>
    </source>
</evidence>
<evidence type="ECO:0000259" key="4">
    <source>
        <dbReference type="Pfam" id="PF16113"/>
    </source>
</evidence>
<accession>A0A2S0WST1</accession>
<comment type="catalytic activity">
    <reaction evidence="1">
        <text>3-hydroxy-2-methylpropanoyl-CoA + H2O = 3-hydroxy-2-methylpropanoate + CoA + H(+)</text>
        <dbReference type="Rhea" id="RHEA:20888"/>
        <dbReference type="ChEBI" id="CHEBI:11805"/>
        <dbReference type="ChEBI" id="CHEBI:15377"/>
        <dbReference type="ChEBI" id="CHEBI:15378"/>
        <dbReference type="ChEBI" id="CHEBI:57287"/>
        <dbReference type="ChEBI" id="CHEBI:57340"/>
        <dbReference type="EC" id="3.1.2.4"/>
    </reaction>
</comment>
<dbReference type="InterPro" id="IPR029045">
    <property type="entry name" value="ClpP/crotonase-like_dom_sf"/>
</dbReference>
<name>A0A2S0WST1_9MICO</name>
<dbReference type="AlphaFoldDB" id="A0A2S0WST1"/>
<dbReference type="CDD" id="cd06558">
    <property type="entry name" value="crotonase-like"/>
    <property type="match status" value="1"/>
</dbReference>
<dbReference type="GO" id="GO:0005829">
    <property type="term" value="C:cytosol"/>
    <property type="evidence" value="ECO:0007669"/>
    <property type="project" value="TreeGrafter"/>
</dbReference>
<proteinExistence type="predicted"/>
<dbReference type="EC" id="3.1.2.4" evidence="2"/>
<dbReference type="Pfam" id="PF16113">
    <property type="entry name" value="ECH_2"/>
    <property type="match status" value="1"/>
</dbReference>
<dbReference type="GO" id="GO:0006574">
    <property type="term" value="P:L-valine catabolic process"/>
    <property type="evidence" value="ECO:0007669"/>
    <property type="project" value="TreeGrafter"/>
</dbReference>
<evidence type="ECO:0000313" key="5">
    <source>
        <dbReference type="EMBL" id="AWB94389.1"/>
    </source>
</evidence>
<sequence length="408" mass="43663">MSTTDATTNAQRFSAGTIPECYAFDVADAATVSLVSDHISASVADGVGHVTLDRPQALNALSYEMIRALTAVFDAWRDDTEVGLVVIDGAGERGFCAGGDIRELYHYASNDDHAEARRFFRAEYRLDATIARYPKPVVAIMDGITMGGGIGLAGHASVRVVTERSRVAMPETRIGFTPDVGGSWLLANAPGELGVHLALNSRTMDAADALHAGFADSFVPSERLPHLLQALAERADPGTPAEIVMLFDETPGPSALALARDWVDACYSAPSVGEIIRRLRAFAEGRVTVPADGNPSGSFPLHPLDPAASAYAASAADELETLSPTALAVTLESVRRARTLPSLEAALEQEFRAVSWFIEQHDLREGIRAQVIDKDRQPRWNPPELGDLPPGLAARVLDEARYDPVSPA</sequence>
<dbReference type="OrthoDB" id="9790967at2"/>
<reference evidence="5 6" key="1">
    <citation type="submission" date="2018-04" db="EMBL/GenBank/DDBJ databases">
        <authorList>
            <person name="Li J."/>
        </authorList>
    </citation>
    <scope>NUCLEOTIDE SEQUENCE [LARGE SCALE GENOMIC DNA]</scope>
    <source>
        <strain evidence="6">30A</strain>
    </source>
</reference>
<dbReference type="Gene3D" id="3.90.226.10">
    <property type="entry name" value="2-enoyl-CoA Hydratase, Chain A, domain 1"/>
    <property type="match status" value="1"/>
</dbReference>
<dbReference type="PANTHER" id="PTHR43176:SF3">
    <property type="entry name" value="3-HYDROXYISOBUTYRYL-COA HYDROLASE, MITOCHONDRIAL"/>
    <property type="match status" value="1"/>
</dbReference>
<keyword evidence="6" id="KW-1185">Reference proteome</keyword>
<dbReference type="SUPFAM" id="SSF52096">
    <property type="entry name" value="ClpP/crotonase"/>
    <property type="match status" value="1"/>
</dbReference>
<keyword evidence="3 5" id="KW-0378">Hydrolase</keyword>
<dbReference type="EMBL" id="CP028913">
    <property type="protein sequence ID" value="AWB94389.1"/>
    <property type="molecule type" value="Genomic_DNA"/>
</dbReference>
<protein>
    <recommendedName>
        <fullName evidence="2">3-hydroxyisobutyryl-CoA hydrolase</fullName>
        <ecNumber evidence="2">3.1.2.4</ecNumber>
    </recommendedName>
</protein>
<evidence type="ECO:0000256" key="3">
    <source>
        <dbReference type="ARBA" id="ARBA00022801"/>
    </source>
</evidence>
<dbReference type="InterPro" id="IPR032259">
    <property type="entry name" value="HIBYL-CoA-H"/>
</dbReference>
<dbReference type="Proteomes" id="UP000244729">
    <property type="component" value="Chromosome"/>
</dbReference>
<organism evidence="5 6">
    <name type="scientific">Agromyces badenianii</name>
    <dbReference type="NCBI Taxonomy" id="2080742"/>
    <lineage>
        <taxon>Bacteria</taxon>
        <taxon>Bacillati</taxon>
        <taxon>Actinomycetota</taxon>
        <taxon>Actinomycetes</taxon>
        <taxon>Micrococcales</taxon>
        <taxon>Microbacteriaceae</taxon>
        <taxon>Agromyces</taxon>
    </lineage>
</organism>
<evidence type="ECO:0000256" key="2">
    <source>
        <dbReference type="ARBA" id="ARBA00011915"/>
    </source>
</evidence>
<gene>
    <name evidence="5" type="ORF">DCE93_00790</name>
</gene>
<dbReference type="KEGG" id="agm:DCE93_00790"/>